<keyword evidence="2" id="KW-1185">Reference proteome</keyword>
<protein>
    <submittedName>
        <fullName evidence="1">Uncharacterized protein</fullName>
    </submittedName>
</protein>
<reference evidence="2" key="1">
    <citation type="journal article" date="2017" name="Nat. Commun.">
        <title>The North American bullfrog draft genome provides insight into hormonal regulation of long noncoding RNA.</title>
        <authorList>
            <person name="Hammond S.A."/>
            <person name="Warren R.L."/>
            <person name="Vandervalk B.P."/>
            <person name="Kucuk E."/>
            <person name="Khan H."/>
            <person name="Gibb E.A."/>
            <person name="Pandoh P."/>
            <person name="Kirk H."/>
            <person name="Zhao Y."/>
            <person name="Jones M."/>
            <person name="Mungall A.J."/>
            <person name="Coope R."/>
            <person name="Pleasance S."/>
            <person name="Moore R.A."/>
            <person name="Holt R.A."/>
            <person name="Round J.M."/>
            <person name="Ohora S."/>
            <person name="Walle B.V."/>
            <person name="Veldhoen N."/>
            <person name="Helbing C.C."/>
            <person name="Birol I."/>
        </authorList>
    </citation>
    <scope>NUCLEOTIDE SEQUENCE [LARGE SCALE GENOMIC DNA]</scope>
</reference>
<name>A0A2G9SB95_AQUCT</name>
<dbReference type="Proteomes" id="UP000228934">
    <property type="component" value="Unassembled WGS sequence"/>
</dbReference>
<sequence length="185" mass="22000">MKLCTTVNDRENRILLFIVKFIERHISYPSGCWWKKPLLEIFYREPVNPLQSQWYPWVSTGSEKEHGLKKKCVFYEKKKVPCFSYEFFYFVCFSMEGKNSGQTYIDAACDVCIISVLYEMAKHRLLYDCHLPNTLQKVYASAKINKIKMISPLKHKTTKKNVLKYFSSIRGFLLQYFFCDWMSSV</sequence>
<proteinExistence type="predicted"/>
<dbReference type="OrthoDB" id="8862460at2759"/>
<evidence type="ECO:0000313" key="1">
    <source>
        <dbReference type="EMBL" id="PIO37449.1"/>
    </source>
</evidence>
<organism evidence="1 2">
    <name type="scientific">Aquarana catesbeiana</name>
    <name type="common">American bullfrog</name>
    <name type="synonym">Rana catesbeiana</name>
    <dbReference type="NCBI Taxonomy" id="8400"/>
    <lineage>
        <taxon>Eukaryota</taxon>
        <taxon>Metazoa</taxon>
        <taxon>Chordata</taxon>
        <taxon>Craniata</taxon>
        <taxon>Vertebrata</taxon>
        <taxon>Euteleostomi</taxon>
        <taxon>Amphibia</taxon>
        <taxon>Batrachia</taxon>
        <taxon>Anura</taxon>
        <taxon>Neobatrachia</taxon>
        <taxon>Ranoidea</taxon>
        <taxon>Ranidae</taxon>
        <taxon>Aquarana</taxon>
    </lineage>
</organism>
<gene>
    <name evidence="1" type="ORF">AB205_0150390</name>
</gene>
<accession>A0A2G9SB95</accession>
<dbReference type="EMBL" id="KV926461">
    <property type="protein sequence ID" value="PIO37449.1"/>
    <property type="molecule type" value="Genomic_DNA"/>
</dbReference>
<evidence type="ECO:0000313" key="2">
    <source>
        <dbReference type="Proteomes" id="UP000228934"/>
    </source>
</evidence>
<dbReference type="AlphaFoldDB" id="A0A2G9SB95"/>